<reference evidence="2" key="1">
    <citation type="submission" date="2023-10" db="EMBL/GenBank/DDBJ databases">
        <authorList>
            <person name="Chen Y."/>
            <person name="Shah S."/>
            <person name="Dougan E. K."/>
            <person name="Thang M."/>
            <person name="Chan C."/>
        </authorList>
    </citation>
    <scope>NUCLEOTIDE SEQUENCE [LARGE SCALE GENOMIC DNA]</scope>
</reference>
<comment type="caution">
    <text evidence="2">The sequence shown here is derived from an EMBL/GenBank/DDBJ whole genome shotgun (WGS) entry which is preliminary data.</text>
</comment>
<gene>
    <name evidence="2" type="ORF">PCOR1329_LOCUS33469</name>
</gene>
<evidence type="ECO:0000313" key="3">
    <source>
        <dbReference type="Proteomes" id="UP001189429"/>
    </source>
</evidence>
<proteinExistence type="predicted"/>
<feature type="region of interest" description="Disordered" evidence="1">
    <location>
        <begin position="1"/>
        <end position="24"/>
    </location>
</feature>
<protein>
    <recommendedName>
        <fullName evidence="4">Cellulase</fullName>
    </recommendedName>
</protein>
<evidence type="ECO:0000256" key="1">
    <source>
        <dbReference type="SAM" id="MobiDB-lite"/>
    </source>
</evidence>
<dbReference type="EMBL" id="CAUYUJ010014102">
    <property type="protein sequence ID" value="CAK0837205.1"/>
    <property type="molecule type" value="Genomic_DNA"/>
</dbReference>
<evidence type="ECO:0008006" key="4">
    <source>
        <dbReference type="Google" id="ProtNLM"/>
    </source>
</evidence>
<feature type="region of interest" description="Disordered" evidence="1">
    <location>
        <begin position="142"/>
        <end position="173"/>
    </location>
</feature>
<organism evidence="2 3">
    <name type="scientific">Prorocentrum cordatum</name>
    <dbReference type="NCBI Taxonomy" id="2364126"/>
    <lineage>
        <taxon>Eukaryota</taxon>
        <taxon>Sar</taxon>
        <taxon>Alveolata</taxon>
        <taxon>Dinophyceae</taxon>
        <taxon>Prorocentrales</taxon>
        <taxon>Prorocentraceae</taxon>
        <taxon>Prorocentrum</taxon>
    </lineage>
</organism>
<dbReference type="Proteomes" id="UP001189429">
    <property type="component" value="Unassembled WGS sequence"/>
</dbReference>
<name>A0ABN9SXA8_9DINO</name>
<sequence length="202" mass="22165">MTVATNVHDDRGSGSEEAPQSGSKPFDCHAGFSNWEAGWSADKKSWCCDHEHKGCSGTSEPYDCEAGFNNWQAGWSGDKKRWCCSKEREGVHDHHVPALRLLRRLQELGGWLVQEQKGLVLREKACASDGAQELLEQLSAGEEPSRLFLEPSDPDARPGRPALGRQVRDDEDGQALDAVEFGPQFFFLHLGPSGCPVSGTKS</sequence>
<accession>A0ABN9SXA8</accession>
<keyword evidence="3" id="KW-1185">Reference proteome</keyword>
<evidence type="ECO:0000313" key="2">
    <source>
        <dbReference type="EMBL" id="CAK0837205.1"/>
    </source>
</evidence>